<dbReference type="Proteomes" id="UP000749293">
    <property type="component" value="Unassembled WGS sequence"/>
</dbReference>
<dbReference type="AlphaFoldDB" id="A0A9P4YZT8"/>
<proteinExistence type="predicted"/>
<organism evidence="2 3">
    <name type="scientific">Geosmithia morbida</name>
    <dbReference type="NCBI Taxonomy" id="1094350"/>
    <lineage>
        <taxon>Eukaryota</taxon>
        <taxon>Fungi</taxon>
        <taxon>Dikarya</taxon>
        <taxon>Ascomycota</taxon>
        <taxon>Pezizomycotina</taxon>
        <taxon>Sordariomycetes</taxon>
        <taxon>Hypocreomycetidae</taxon>
        <taxon>Hypocreales</taxon>
        <taxon>Bionectriaceae</taxon>
        <taxon>Geosmithia</taxon>
    </lineage>
</organism>
<protein>
    <submittedName>
        <fullName evidence="2">Pal1 cell morphology protein</fullName>
    </submittedName>
</protein>
<evidence type="ECO:0000313" key="3">
    <source>
        <dbReference type="Proteomes" id="UP000749293"/>
    </source>
</evidence>
<dbReference type="GO" id="GO:0005737">
    <property type="term" value="C:cytoplasm"/>
    <property type="evidence" value="ECO:0007669"/>
    <property type="project" value="TreeGrafter"/>
</dbReference>
<name>A0A9P4YZT8_9HYPO</name>
<dbReference type="PANTHER" id="PTHR28307">
    <property type="entry name" value="PROTEIN PAL1"/>
    <property type="match status" value="1"/>
</dbReference>
<reference evidence="2" key="1">
    <citation type="submission" date="2020-03" db="EMBL/GenBank/DDBJ databases">
        <title>Site-based positive gene gene selection in Geosmithia morbida across the United States reveals a broad range of putative effectors and factors for local host and environmental adapation.</title>
        <authorList>
            <person name="Onufrak A."/>
            <person name="Murdoch R.W."/>
            <person name="Gazis R."/>
            <person name="Huff M."/>
            <person name="Staton M."/>
            <person name="Klingeman W."/>
            <person name="Hadziabdic D."/>
        </authorList>
    </citation>
    <scope>NUCLEOTIDE SEQUENCE</scope>
    <source>
        <strain evidence="2">1262</strain>
    </source>
</reference>
<dbReference type="EMBL" id="JAANYQ010000003">
    <property type="protein sequence ID" value="KAF4124809.1"/>
    <property type="molecule type" value="Genomic_DNA"/>
</dbReference>
<evidence type="ECO:0000256" key="1">
    <source>
        <dbReference type="SAM" id="MobiDB-lite"/>
    </source>
</evidence>
<dbReference type="RefSeq" id="XP_035323461.1">
    <property type="nucleotide sequence ID" value="XM_035465624.1"/>
</dbReference>
<keyword evidence="3" id="KW-1185">Reference proteome</keyword>
<dbReference type="GeneID" id="55969876"/>
<accession>A0A9P4YZT8</accession>
<dbReference type="InterPro" id="IPR013226">
    <property type="entry name" value="Pal1"/>
</dbReference>
<feature type="region of interest" description="Disordered" evidence="1">
    <location>
        <begin position="1"/>
        <end position="103"/>
    </location>
</feature>
<dbReference type="OrthoDB" id="5389892at2759"/>
<evidence type="ECO:0000313" key="2">
    <source>
        <dbReference type="EMBL" id="KAF4124809.1"/>
    </source>
</evidence>
<sequence>MQQTLNRTPSAASSRPPSYRSVPAPGHHSGSSSSASPSARTPLTPGTPSSSASRSMASPLSNHHHRSSRMSPSSRPHEAGGDRRHRHSHSVPRSSRHRRGISLPDAIDALDTIGGAYHHDGPYEATLASRNINKKYAPVDAVRESNMAALRATPEAYIRDSLERHVPLQGTSTVPSGFYDIGGKLMDYEEGADLMREASAGGGAYKRWDFMDYHPDDLKGKGEPSYTYDRLTAQKKGKGLLSPESAESYEMQGRMRSVSSGAYDARSSGLSGHGKQTHGGLGSGLKRRFGSLRKKDDNK</sequence>
<gene>
    <name evidence="2" type="ORF">GMORB2_3648</name>
</gene>
<feature type="compositionally biased region" description="Basic residues" evidence="1">
    <location>
        <begin position="83"/>
        <end position="100"/>
    </location>
</feature>
<comment type="caution">
    <text evidence="2">The sequence shown here is derived from an EMBL/GenBank/DDBJ whole genome shotgun (WGS) entry which is preliminary data.</text>
</comment>
<feature type="region of interest" description="Disordered" evidence="1">
    <location>
        <begin position="236"/>
        <end position="299"/>
    </location>
</feature>
<dbReference type="Pfam" id="PF08316">
    <property type="entry name" value="Pal1"/>
    <property type="match status" value="1"/>
</dbReference>
<feature type="compositionally biased region" description="Low complexity" evidence="1">
    <location>
        <begin position="48"/>
        <end position="61"/>
    </location>
</feature>
<dbReference type="PANTHER" id="PTHR28307:SF1">
    <property type="entry name" value="PAL1 CELL MORPHOLOGY PROTEIN"/>
    <property type="match status" value="1"/>
</dbReference>
<feature type="compositionally biased region" description="Low complexity" evidence="1">
    <location>
        <begin position="7"/>
        <end position="39"/>
    </location>
</feature>